<dbReference type="EMBL" id="CAJPWZ010002920">
    <property type="protein sequence ID" value="CAG2248010.1"/>
    <property type="molecule type" value="Genomic_DNA"/>
</dbReference>
<reference evidence="1" key="1">
    <citation type="submission" date="2021-03" db="EMBL/GenBank/DDBJ databases">
        <authorList>
            <person name="Bekaert M."/>
        </authorList>
    </citation>
    <scope>NUCLEOTIDE SEQUENCE</scope>
</reference>
<dbReference type="AlphaFoldDB" id="A0A8S3V0U4"/>
<comment type="caution">
    <text evidence="1">The sequence shown here is derived from an EMBL/GenBank/DDBJ whole genome shotgun (WGS) entry which is preliminary data.</text>
</comment>
<organism evidence="1 2">
    <name type="scientific">Mytilus edulis</name>
    <name type="common">Blue mussel</name>
    <dbReference type="NCBI Taxonomy" id="6550"/>
    <lineage>
        <taxon>Eukaryota</taxon>
        <taxon>Metazoa</taxon>
        <taxon>Spiralia</taxon>
        <taxon>Lophotrochozoa</taxon>
        <taxon>Mollusca</taxon>
        <taxon>Bivalvia</taxon>
        <taxon>Autobranchia</taxon>
        <taxon>Pteriomorphia</taxon>
        <taxon>Mytilida</taxon>
        <taxon>Mytiloidea</taxon>
        <taxon>Mytilidae</taxon>
        <taxon>Mytilinae</taxon>
        <taxon>Mytilus</taxon>
    </lineage>
</organism>
<protein>
    <submittedName>
        <fullName evidence="1">Uncharacterized protein</fullName>
    </submittedName>
</protein>
<dbReference type="Proteomes" id="UP000683360">
    <property type="component" value="Unassembled WGS sequence"/>
</dbReference>
<gene>
    <name evidence="1" type="ORF">MEDL_59875</name>
</gene>
<accession>A0A8S3V0U4</accession>
<sequence>MPVQISEEMSLSLNFYKYLCQNIGSAEEVKIRRLTCLIDDLGVQSNSDDQSGKPILDDQITSGSKGEGLQLKGSDYDVMFIHHLFKVYESDRNIVPRYDQHIPLIMDINDTHPCFTQLRLLDNHDLTLNSEKLVNILLGRKASSEQYRLYHVEQFSYPYGVASTDIINIHGPCISGPDDLGKRPLYGQITSGSRGEGLNLNDLDIMYIDSDFKVSESDNDVVLQSDLFIPLVLSIIVQRITSGRCEPMTDSLSFICLGICSQMMGEADCARNGFLIVTQIDDFNLTSASIRLSNLDQI</sequence>
<keyword evidence="2" id="KW-1185">Reference proteome</keyword>
<proteinExistence type="predicted"/>
<evidence type="ECO:0000313" key="1">
    <source>
        <dbReference type="EMBL" id="CAG2248010.1"/>
    </source>
</evidence>
<name>A0A8S3V0U4_MYTED</name>
<evidence type="ECO:0000313" key="2">
    <source>
        <dbReference type="Proteomes" id="UP000683360"/>
    </source>
</evidence>